<accession>A0A495PUL5</accession>
<proteinExistence type="predicted"/>
<evidence type="ECO:0000313" key="2">
    <source>
        <dbReference type="Proteomes" id="UP000276282"/>
    </source>
</evidence>
<gene>
    <name evidence="1" type="ORF">BC962_1716</name>
</gene>
<keyword evidence="2" id="KW-1185">Reference proteome</keyword>
<dbReference type="OrthoDB" id="1522454at2"/>
<sequence>MNYRFLIYISHTYALPIGAPLQKEILRQGHEVKWFSELEPPKTFFPEQGTLINDVAGLIDYEPHIVLTITNEVADFISGLKVQVFHGFLAKKRPSKKHLFSEFNIRGYFDLYCTQGPSTTSVFKKLEEKYKHFKVVETGWSKVDPLFPIKDEKEGTKPTIMIASTFTERLSLAYNDNVFEEIKRLSETGEFTFKMVLHPKIPSHIVDKWKSLENKNFTFYDTTDLIPIFKKCDVLFADTTSTIQEFLLQKKPVVAFNHTFLYDYLINVHEVEHIESALKQSLNPSTILLANIEKFILDLHPYNDGKSSERVIKASIEVLHQDNSQLKNKPLNLIRKFKLRKRLGYFTFKTYLQKYTIKKSV</sequence>
<dbReference type="SUPFAM" id="SSF53756">
    <property type="entry name" value="UDP-Glycosyltransferase/glycogen phosphorylase"/>
    <property type="match status" value="1"/>
</dbReference>
<dbReference type="GO" id="GO:0016740">
    <property type="term" value="F:transferase activity"/>
    <property type="evidence" value="ECO:0007669"/>
    <property type="project" value="UniProtKB-KW"/>
</dbReference>
<comment type="caution">
    <text evidence="1">The sequence shown here is derived from an EMBL/GenBank/DDBJ whole genome shotgun (WGS) entry which is preliminary data.</text>
</comment>
<keyword evidence="1" id="KW-0808">Transferase</keyword>
<dbReference type="AlphaFoldDB" id="A0A495PUL5"/>
<dbReference type="EMBL" id="RBLG01000002">
    <property type="protein sequence ID" value="RKS53465.1"/>
    <property type="molecule type" value="Genomic_DNA"/>
</dbReference>
<organism evidence="1 2">
    <name type="scientific">Gillisia mitskevichiae</name>
    <dbReference type="NCBI Taxonomy" id="270921"/>
    <lineage>
        <taxon>Bacteria</taxon>
        <taxon>Pseudomonadati</taxon>
        <taxon>Bacteroidota</taxon>
        <taxon>Flavobacteriia</taxon>
        <taxon>Flavobacteriales</taxon>
        <taxon>Flavobacteriaceae</taxon>
        <taxon>Gillisia</taxon>
    </lineage>
</organism>
<dbReference type="Proteomes" id="UP000276282">
    <property type="component" value="Unassembled WGS sequence"/>
</dbReference>
<reference evidence="1 2" key="1">
    <citation type="submission" date="2018-10" db="EMBL/GenBank/DDBJ databases">
        <title>Genomic Encyclopedia of Archaeal and Bacterial Type Strains, Phase II (KMG-II): from individual species to whole genera.</title>
        <authorList>
            <person name="Goeker M."/>
        </authorList>
    </citation>
    <scope>NUCLEOTIDE SEQUENCE [LARGE SCALE GENOMIC DNA]</scope>
    <source>
        <strain evidence="1 2">DSM 19839</strain>
    </source>
</reference>
<name>A0A495PUL5_9FLAO</name>
<protein>
    <submittedName>
        <fullName evidence="1">CDP-glycerol:poly(Glycerophosphate) glycerophosphotransferase</fullName>
    </submittedName>
</protein>
<evidence type="ECO:0000313" key="1">
    <source>
        <dbReference type="EMBL" id="RKS53465.1"/>
    </source>
</evidence>
<dbReference type="InterPro" id="IPR043148">
    <property type="entry name" value="TagF_C"/>
</dbReference>
<dbReference type="Gene3D" id="3.40.50.12580">
    <property type="match status" value="1"/>
</dbReference>
<dbReference type="RefSeq" id="WP_121345558.1">
    <property type="nucleotide sequence ID" value="NZ_RBLG01000002.1"/>
</dbReference>